<dbReference type="Pfam" id="PF01812">
    <property type="entry name" value="5-FTHF_cyc-lig"/>
    <property type="match status" value="1"/>
</dbReference>
<comment type="similarity">
    <text evidence="1">Belongs to the 5-formyltetrahydrofolate cyclo-ligase family.</text>
</comment>
<keyword evidence="3" id="KW-0067">ATP-binding</keyword>
<reference evidence="5" key="1">
    <citation type="submission" date="2015-11" db="EMBL/GenBank/DDBJ databases">
        <authorList>
            <person name="Dugat-Bony E."/>
        </authorList>
    </citation>
    <scope>NUCLEOTIDE SEQUENCE [LARGE SCALE GENOMIC DNA]</scope>
    <source>
        <strain evidence="5">Mu292</strain>
    </source>
</reference>
<evidence type="ECO:0000313" key="4">
    <source>
        <dbReference type="EMBL" id="CUU65881.1"/>
    </source>
</evidence>
<dbReference type="GO" id="GO:0005524">
    <property type="term" value="F:ATP binding"/>
    <property type="evidence" value="ECO:0007669"/>
    <property type="project" value="UniProtKB-KW"/>
</dbReference>
<dbReference type="GO" id="GO:0030272">
    <property type="term" value="F:5-formyltetrahydrofolate cyclo-ligase activity"/>
    <property type="evidence" value="ECO:0007669"/>
    <property type="project" value="UniProtKB-EC"/>
</dbReference>
<dbReference type="EC" id="6.3.3.2" evidence="4"/>
<dbReference type="Proteomes" id="UP000182498">
    <property type="component" value="Unassembled WGS sequence"/>
</dbReference>
<evidence type="ECO:0000256" key="1">
    <source>
        <dbReference type="ARBA" id="ARBA00010638"/>
    </source>
</evidence>
<keyword evidence="5" id="KW-1185">Reference proteome</keyword>
<dbReference type="EMBL" id="FAUH01000007">
    <property type="protein sequence ID" value="CUU65881.1"/>
    <property type="molecule type" value="Genomic_DNA"/>
</dbReference>
<dbReference type="SUPFAM" id="SSF100950">
    <property type="entry name" value="NagB/RpiA/CoA transferase-like"/>
    <property type="match status" value="1"/>
</dbReference>
<dbReference type="InterPro" id="IPR002698">
    <property type="entry name" value="FTHF_cligase"/>
</dbReference>
<dbReference type="RefSeq" id="WP_073883902.1">
    <property type="nucleotide sequence ID" value="NZ_DAMCEZ010000001.1"/>
</dbReference>
<dbReference type="Gene3D" id="3.40.50.10420">
    <property type="entry name" value="NagB/RpiA/CoA transferase-like"/>
    <property type="match status" value="1"/>
</dbReference>
<accession>A0A0X2NMC1</accession>
<dbReference type="InterPro" id="IPR024185">
    <property type="entry name" value="FTHF_cligase-like_sf"/>
</dbReference>
<keyword evidence="2" id="KW-0547">Nucleotide-binding</keyword>
<sequence>MDTPTDTADAKTALRARIRQDRTRRLPDRIERDRAIVGYLTAELDRRDSTGEGTGGTRAVAAFDPLPGEPGGTDLPEALAVTGRDVWLPVVTGPGIPLRWVTWRGAEHTRTGAFGIREPVPVDGDSPVTTDHLLAVVGSVIIPALAVGTGGARLGQGGGFYDRTFAASTATDENHDRLIAVVDHEEFGVAVPATAFDITVDVVVTDSGTFRTDIADGNVRS</sequence>
<organism evidence="4 5">
    <name type="scientific">Corynebacterium variabile</name>
    <dbReference type="NCBI Taxonomy" id="1727"/>
    <lineage>
        <taxon>Bacteria</taxon>
        <taxon>Bacillati</taxon>
        <taxon>Actinomycetota</taxon>
        <taxon>Actinomycetes</taxon>
        <taxon>Mycobacteriales</taxon>
        <taxon>Corynebacteriaceae</taxon>
        <taxon>Corynebacterium</taxon>
    </lineage>
</organism>
<keyword evidence="4" id="KW-0436">Ligase</keyword>
<gene>
    <name evidence="4" type="ORF">CVAR292_01216</name>
</gene>
<dbReference type="GO" id="GO:0035999">
    <property type="term" value="P:tetrahydrofolate interconversion"/>
    <property type="evidence" value="ECO:0007669"/>
    <property type="project" value="TreeGrafter"/>
</dbReference>
<proteinExistence type="inferred from homology"/>
<dbReference type="PANTHER" id="PTHR23407:SF1">
    <property type="entry name" value="5-FORMYLTETRAHYDROFOLATE CYCLO-LIGASE"/>
    <property type="match status" value="1"/>
</dbReference>
<evidence type="ECO:0000256" key="2">
    <source>
        <dbReference type="ARBA" id="ARBA00022741"/>
    </source>
</evidence>
<name>A0A0X2NMC1_9CORY</name>
<dbReference type="PANTHER" id="PTHR23407">
    <property type="entry name" value="ATPASE INHIBITOR/5-FORMYLTETRAHYDROFOLATE CYCLO-LIGASE"/>
    <property type="match status" value="1"/>
</dbReference>
<dbReference type="GO" id="GO:0009396">
    <property type="term" value="P:folic acid-containing compound biosynthetic process"/>
    <property type="evidence" value="ECO:0007669"/>
    <property type="project" value="TreeGrafter"/>
</dbReference>
<dbReference type="AlphaFoldDB" id="A0A0X2NMC1"/>
<evidence type="ECO:0000313" key="5">
    <source>
        <dbReference type="Proteomes" id="UP000182498"/>
    </source>
</evidence>
<dbReference type="OrthoDB" id="3242798at2"/>
<evidence type="ECO:0000256" key="3">
    <source>
        <dbReference type="ARBA" id="ARBA00022840"/>
    </source>
</evidence>
<protein>
    <submittedName>
        <fullName evidence="4">5-formyltetrahydrofolate cyclo-ligase</fullName>
        <ecNumber evidence="4">6.3.3.2</ecNumber>
    </submittedName>
</protein>
<dbReference type="InterPro" id="IPR037171">
    <property type="entry name" value="NagB/RpiA_transferase-like"/>
</dbReference>